<keyword evidence="5" id="KW-0520">NAD</keyword>
<keyword evidence="1" id="KW-0285">Flavoprotein</keyword>
<dbReference type="SUPFAM" id="SSF51905">
    <property type="entry name" value="FAD/NAD(P)-binding domain"/>
    <property type="match status" value="1"/>
</dbReference>
<feature type="domain" description="Amine oxidase" evidence="6">
    <location>
        <begin position="17"/>
        <end position="347"/>
    </location>
</feature>
<dbReference type="AlphaFoldDB" id="A0A1M5SJC7"/>
<evidence type="ECO:0000313" key="7">
    <source>
        <dbReference type="EMBL" id="SHH38013.1"/>
    </source>
</evidence>
<dbReference type="GO" id="GO:0016491">
    <property type="term" value="F:oxidoreductase activity"/>
    <property type="evidence" value="ECO:0007669"/>
    <property type="project" value="InterPro"/>
</dbReference>
<dbReference type="PANTHER" id="PTHR46091">
    <property type="entry name" value="BLR7054 PROTEIN"/>
    <property type="match status" value="1"/>
</dbReference>
<accession>A0A1M5SJC7</accession>
<keyword evidence="7" id="KW-0413">Isomerase</keyword>
<dbReference type="Proteomes" id="UP000184389">
    <property type="component" value="Unassembled WGS sequence"/>
</dbReference>
<keyword evidence="2" id="KW-0732">Signal</keyword>
<evidence type="ECO:0000313" key="8">
    <source>
        <dbReference type="Proteomes" id="UP000184389"/>
    </source>
</evidence>
<keyword evidence="8" id="KW-1185">Reference proteome</keyword>
<dbReference type="STRING" id="1123281.SAMN02745180_00176"/>
<organism evidence="7 8">
    <name type="scientific">Sporanaerobacter acetigenes DSM 13106</name>
    <dbReference type="NCBI Taxonomy" id="1123281"/>
    <lineage>
        <taxon>Bacteria</taxon>
        <taxon>Bacillati</taxon>
        <taxon>Bacillota</taxon>
        <taxon>Tissierellia</taxon>
        <taxon>Tissierellales</taxon>
        <taxon>Sporanaerobacteraceae</taxon>
        <taxon>Sporanaerobacter</taxon>
    </lineage>
</organism>
<name>A0A1M5SJC7_9FIRM</name>
<dbReference type="GO" id="GO:0016853">
    <property type="term" value="F:isomerase activity"/>
    <property type="evidence" value="ECO:0007669"/>
    <property type="project" value="UniProtKB-KW"/>
</dbReference>
<reference evidence="7 8" key="1">
    <citation type="submission" date="2016-11" db="EMBL/GenBank/DDBJ databases">
        <authorList>
            <person name="Jaros S."/>
            <person name="Januszkiewicz K."/>
            <person name="Wedrychowicz H."/>
        </authorList>
    </citation>
    <scope>NUCLEOTIDE SEQUENCE [LARGE SCALE GENOMIC DNA]</scope>
    <source>
        <strain evidence="7 8">DSM 13106</strain>
    </source>
</reference>
<dbReference type="Gene3D" id="3.50.50.60">
    <property type="entry name" value="FAD/NAD(P)-binding domain"/>
    <property type="match status" value="2"/>
</dbReference>
<dbReference type="EMBL" id="FQXR01000002">
    <property type="protein sequence ID" value="SHH38013.1"/>
    <property type="molecule type" value="Genomic_DNA"/>
</dbReference>
<dbReference type="InterPro" id="IPR052206">
    <property type="entry name" value="Retinol_saturase"/>
</dbReference>
<evidence type="ECO:0000256" key="3">
    <source>
        <dbReference type="ARBA" id="ARBA00022827"/>
    </source>
</evidence>
<dbReference type="PANTHER" id="PTHR46091:SF3">
    <property type="entry name" value="AMINE OXIDASE DOMAIN-CONTAINING PROTEIN"/>
    <property type="match status" value="1"/>
</dbReference>
<evidence type="ECO:0000256" key="4">
    <source>
        <dbReference type="ARBA" id="ARBA00022857"/>
    </source>
</evidence>
<dbReference type="InterPro" id="IPR002937">
    <property type="entry name" value="Amino_oxidase"/>
</dbReference>
<dbReference type="Pfam" id="PF01593">
    <property type="entry name" value="Amino_oxidase"/>
    <property type="match status" value="1"/>
</dbReference>
<evidence type="ECO:0000256" key="1">
    <source>
        <dbReference type="ARBA" id="ARBA00022630"/>
    </source>
</evidence>
<evidence type="ECO:0000256" key="5">
    <source>
        <dbReference type="ARBA" id="ARBA00023027"/>
    </source>
</evidence>
<keyword evidence="3" id="KW-0274">FAD</keyword>
<sequence>MAKYKDSYDAIIIGASLGGLSAGLQMGMAGKKVLILEQHNLPGGLATSFVRGPYEFEATLHELQSVGTEQHPRKVRTFMDEAGVDVEWLQVPEAYRLILPNENIDVVMPYGIENMIDVVEKEVPGTREKMTELMRVCKEVTDSINYFGEIGGADKLSKKELLKQHESFVKTTGYSAQEVIDTFDLPERAIHIISPYWIYVGVPLSRLSFTVWAYLMADYFEGGAVVCRNNSHALSVAADKRVRELGGQIEYRTRVDKILVEDNKVVGVRTASGDVIKSDYVVSGSYPNKVYTSMIEPLDAVPKEAIKLTNARNIGVTAFVVYLALRGTPEELKLPDYSYFVGSTMDTDEIWENYKTIDPPKYITTIILNNAAKDCFPEGITEMSITCLPKPDGWLDVKPEEYHDVKRRMAKSMIKMMGDSIGVNLFEHIEEVEIAAPPTIARYTGSWNGSVYGYEHQVWDSIVARMSTEREERYIKGLEFAGAHASIGNGYAPNITSGRKAAGEILKDMRKRGE</sequence>
<dbReference type="OrthoDB" id="9814556at2"/>
<dbReference type="InterPro" id="IPR036188">
    <property type="entry name" value="FAD/NAD-bd_sf"/>
</dbReference>
<evidence type="ECO:0000256" key="2">
    <source>
        <dbReference type="ARBA" id="ARBA00022729"/>
    </source>
</evidence>
<gene>
    <name evidence="7" type="ORF">SAMN02745180_00176</name>
</gene>
<protein>
    <submittedName>
        <fullName evidence="7">Prolycopene isomerase</fullName>
    </submittedName>
</protein>
<proteinExistence type="predicted"/>
<dbReference type="RefSeq" id="WP_072742644.1">
    <property type="nucleotide sequence ID" value="NZ_FQXR01000002.1"/>
</dbReference>
<evidence type="ECO:0000259" key="6">
    <source>
        <dbReference type="Pfam" id="PF01593"/>
    </source>
</evidence>
<keyword evidence="4" id="KW-0521">NADP</keyword>